<dbReference type="STRING" id="64571.A0A1Y2GUR1"/>
<dbReference type="InParanoid" id="A0A1Y2GUR1"/>
<keyword evidence="3" id="KW-1185">Reference proteome</keyword>
<dbReference type="Gene3D" id="3.30.1370.110">
    <property type="match status" value="1"/>
</dbReference>
<feature type="non-terminal residue" evidence="2">
    <location>
        <position position="1"/>
    </location>
</feature>
<dbReference type="RefSeq" id="XP_021883784.1">
    <property type="nucleotide sequence ID" value="XM_022020338.1"/>
</dbReference>
<accession>A0A1Y2GUR1</accession>
<name>A0A1Y2GUR1_9FUNG</name>
<dbReference type="Proteomes" id="UP000193648">
    <property type="component" value="Unassembled WGS sequence"/>
</dbReference>
<dbReference type="SUPFAM" id="SSF160443">
    <property type="entry name" value="SMR domain-like"/>
    <property type="match status" value="1"/>
</dbReference>
<dbReference type="OrthoDB" id="3231855at2759"/>
<dbReference type="InterPro" id="IPR002625">
    <property type="entry name" value="Smr_dom"/>
</dbReference>
<protein>
    <recommendedName>
        <fullName evidence="1">Smr domain-containing protein</fullName>
    </recommendedName>
</protein>
<dbReference type="EMBL" id="MCFF01000008">
    <property type="protein sequence ID" value="ORZ24803.1"/>
    <property type="molecule type" value="Genomic_DNA"/>
</dbReference>
<dbReference type="InterPro" id="IPR053020">
    <property type="entry name" value="Smr_domain_protein"/>
</dbReference>
<dbReference type="AlphaFoldDB" id="A0A1Y2GUR1"/>
<dbReference type="Pfam" id="PF01713">
    <property type="entry name" value="Smr"/>
    <property type="match status" value="1"/>
</dbReference>
<dbReference type="PANTHER" id="PTHR47417:SF1">
    <property type="entry name" value="SMR DOMAIN-CONTAINING PROTEIN YPL199C"/>
    <property type="match status" value="1"/>
</dbReference>
<dbReference type="GeneID" id="33562182"/>
<reference evidence="2 3" key="1">
    <citation type="submission" date="2016-07" db="EMBL/GenBank/DDBJ databases">
        <title>Pervasive Adenine N6-methylation of Active Genes in Fungi.</title>
        <authorList>
            <consortium name="DOE Joint Genome Institute"/>
            <person name="Mondo S.J."/>
            <person name="Dannebaum R.O."/>
            <person name="Kuo R.C."/>
            <person name="Labutti K."/>
            <person name="Haridas S."/>
            <person name="Kuo A."/>
            <person name="Salamov A."/>
            <person name="Ahrendt S.R."/>
            <person name="Lipzen A."/>
            <person name="Sullivan W."/>
            <person name="Andreopoulos W.B."/>
            <person name="Clum A."/>
            <person name="Lindquist E."/>
            <person name="Daum C."/>
            <person name="Ramamoorthy G.K."/>
            <person name="Gryganskyi A."/>
            <person name="Culley D."/>
            <person name="Magnuson J.K."/>
            <person name="James T.Y."/>
            <person name="O'Malley M.A."/>
            <person name="Stajich J.E."/>
            <person name="Spatafora J.W."/>
            <person name="Visel A."/>
            <person name="Grigoriev I.V."/>
        </authorList>
    </citation>
    <scope>NUCLEOTIDE SEQUENCE [LARGE SCALE GENOMIC DNA]</scope>
    <source>
        <strain evidence="2 3">NRRL 3116</strain>
    </source>
</reference>
<proteinExistence type="predicted"/>
<dbReference type="PANTHER" id="PTHR47417">
    <property type="entry name" value="SMR DOMAIN-CONTAINING PROTEIN YPL199C"/>
    <property type="match status" value="1"/>
</dbReference>
<evidence type="ECO:0000259" key="1">
    <source>
        <dbReference type="PROSITE" id="PS50828"/>
    </source>
</evidence>
<comment type="caution">
    <text evidence="2">The sequence shown here is derived from an EMBL/GenBank/DDBJ whole genome shotgun (WGS) entry which is preliminary data.</text>
</comment>
<evidence type="ECO:0000313" key="3">
    <source>
        <dbReference type="Proteomes" id="UP000193648"/>
    </source>
</evidence>
<dbReference type="SMART" id="SM00463">
    <property type="entry name" value="SMR"/>
    <property type="match status" value="1"/>
</dbReference>
<evidence type="ECO:0000313" key="2">
    <source>
        <dbReference type="EMBL" id="ORZ24803.1"/>
    </source>
</evidence>
<dbReference type="InterPro" id="IPR036063">
    <property type="entry name" value="Smr_dom_sf"/>
</dbReference>
<feature type="non-terminal residue" evidence="2">
    <location>
        <position position="111"/>
    </location>
</feature>
<gene>
    <name evidence="2" type="ORF">BCR41DRAFT_289857</name>
</gene>
<sequence length="111" mass="12804">ECLSKAEEHERQMIQYNREARDIVFKVNNTFRASNELDLHGLKVKEALEVVSDRIKAFTKDNEKKLIIIVGRGRNSWDGVPKLRPAVNELLKKYNVKATRNKPNDGCILVQ</sequence>
<organism evidence="2 3">
    <name type="scientific">Lobosporangium transversale</name>
    <dbReference type="NCBI Taxonomy" id="64571"/>
    <lineage>
        <taxon>Eukaryota</taxon>
        <taxon>Fungi</taxon>
        <taxon>Fungi incertae sedis</taxon>
        <taxon>Mucoromycota</taxon>
        <taxon>Mortierellomycotina</taxon>
        <taxon>Mortierellomycetes</taxon>
        <taxon>Mortierellales</taxon>
        <taxon>Mortierellaceae</taxon>
        <taxon>Lobosporangium</taxon>
    </lineage>
</organism>
<dbReference type="PROSITE" id="PS50828">
    <property type="entry name" value="SMR"/>
    <property type="match status" value="1"/>
</dbReference>
<dbReference type="FunCoup" id="A0A1Y2GUR1">
    <property type="interactions" value="3"/>
</dbReference>
<feature type="domain" description="Smr" evidence="1">
    <location>
        <begin position="37"/>
        <end position="111"/>
    </location>
</feature>